<reference evidence="2 3" key="1">
    <citation type="submission" date="2017-09" db="EMBL/GenBank/DDBJ databases">
        <title>Depth-based differentiation of microbial function through sediment-hosted aquifers and enrichment of novel symbionts in the deep terrestrial subsurface.</title>
        <authorList>
            <person name="Probst A.J."/>
            <person name="Ladd B."/>
            <person name="Jarett J.K."/>
            <person name="Geller-Mcgrath D.E."/>
            <person name="Sieber C.M."/>
            <person name="Emerson J.B."/>
            <person name="Anantharaman K."/>
            <person name="Thomas B.C."/>
            <person name="Malmstrom R."/>
            <person name="Stieglmeier M."/>
            <person name="Klingl A."/>
            <person name="Woyke T."/>
            <person name="Ryan C.M."/>
            <person name="Banfield J.F."/>
        </authorList>
    </citation>
    <scope>NUCLEOTIDE SEQUENCE [LARGE SCALE GENOMIC DNA]</scope>
    <source>
        <strain evidence="2">CG22_combo_CG10-13_8_21_14_all_39_12</strain>
    </source>
</reference>
<evidence type="ECO:0000256" key="1">
    <source>
        <dbReference type="SAM" id="Phobius"/>
    </source>
</evidence>
<accession>A0A2H0BFY7</accession>
<evidence type="ECO:0000313" key="3">
    <source>
        <dbReference type="Proteomes" id="UP000228495"/>
    </source>
</evidence>
<comment type="caution">
    <text evidence="2">The sequence shown here is derived from an EMBL/GenBank/DDBJ whole genome shotgun (WGS) entry which is preliminary data.</text>
</comment>
<dbReference type="Pfam" id="PF07963">
    <property type="entry name" value="N_methyl"/>
    <property type="match status" value="1"/>
</dbReference>
<dbReference type="SUPFAM" id="SSF54523">
    <property type="entry name" value="Pili subunits"/>
    <property type="match status" value="1"/>
</dbReference>
<dbReference type="InterPro" id="IPR012902">
    <property type="entry name" value="N_methyl_site"/>
</dbReference>
<sequence>MQKNGFTLIELLVVIVIIGLLAGIGIASFTGSIERSQYTTARSHMSEFIDLIKAARLVTNKTFGEISGSYCSECICRNKGPVMDIAQTDTCWTQYKQTLDRLNTATEGFITIDFPLTDPWGNPFLFNENEGEIGCHTDNLLSVGPDGTHFTPDDIIVNIPVFKCSPSLGGHHINQNWE</sequence>
<dbReference type="Proteomes" id="UP000228495">
    <property type="component" value="Unassembled WGS sequence"/>
</dbReference>
<dbReference type="NCBIfam" id="TIGR02532">
    <property type="entry name" value="IV_pilin_GFxxxE"/>
    <property type="match status" value="1"/>
</dbReference>
<dbReference type="AlphaFoldDB" id="A0A2H0BFY7"/>
<organism evidence="2 3">
    <name type="scientific">candidate division WWE3 bacterium CG22_combo_CG10-13_8_21_14_all_39_12</name>
    <dbReference type="NCBI Taxonomy" id="1975094"/>
    <lineage>
        <taxon>Bacteria</taxon>
        <taxon>Katanobacteria</taxon>
    </lineage>
</organism>
<keyword evidence="1" id="KW-1133">Transmembrane helix</keyword>
<keyword evidence="1" id="KW-0812">Transmembrane</keyword>
<evidence type="ECO:0000313" key="2">
    <source>
        <dbReference type="EMBL" id="PIP56592.1"/>
    </source>
</evidence>
<evidence type="ECO:0008006" key="4">
    <source>
        <dbReference type="Google" id="ProtNLM"/>
    </source>
</evidence>
<keyword evidence="1" id="KW-0472">Membrane</keyword>
<dbReference type="EMBL" id="PCSU01000035">
    <property type="protein sequence ID" value="PIP56592.1"/>
    <property type="molecule type" value="Genomic_DNA"/>
</dbReference>
<protein>
    <recommendedName>
        <fullName evidence="4">Type II secretion system protein GspG C-terminal domain-containing protein</fullName>
    </recommendedName>
</protein>
<proteinExistence type="predicted"/>
<dbReference type="Gene3D" id="3.30.700.10">
    <property type="entry name" value="Glycoprotein, Type 4 Pilin"/>
    <property type="match status" value="1"/>
</dbReference>
<dbReference type="InterPro" id="IPR045584">
    <property type="entry name" value="Pilin-like"/>
</dbReference>
<feature type="transmembrane region" description="Helical" evidence="1">
    <location>
        <begin position="6"/>
        <end position="29"/>
    </location>
</feature>
<gene>
    <name evidence="2" type="ORF">COX05_02250</name>
</gene>
<name>A0A2H0BFY7_UNCKA</name>